<evidence type="ECO:0000313" key="1">
    <source>
        <dbReference type="EMBL" id="BAC92811.1"/>
    </source>
</evidence>
<dbReference type="EMBL" id="BA000037">
    <property type="protein sequence ID" value="BAC92811.1"/>
    <property type="molecule type" value="Genomic_DNA"/>
</dbReference>
<accession>Q7MQG1</accession>
<organism evidence="1 2">
    <name type="scientific">Vibrio vulnificus (strain YJ016)</name>
    <dbReference type="NCBI Taxonomy" id="196600"/>
    <lineage>
        <taxon>Bacteria</taxon>
        <taxon>Pseudomonadati</taxon>
        <taxon>Pseudomonadota</taxon>
        <taxon>Gammaproteobacteria</taxon>
        <taxon>Vibrionales</taxon>
        <taxon>Vibrionaceae</taxon>
        <taxon>Vibrio</taxon>
    </lineage>
</organism>
<dbReference type="KEGG" id="vvy:VV0047"/>
<sequence length="41" mass="4643">MLVIFYSPGRGKFLALQRVVGSSLSVTEQFIDETGRVKLWN</sequence>
<reference evidence="1 2" key="1">
    <citation type="journal article" date="2003" name="Genome Res.">
        <title>Comparative genome analysis of Vibrio vulnificus, a marine pathogen.</title>
        <authorList>
            <person name="Chen C.Y."/>
            <person name="Wu K.M."/>
            <person name="Chang Y.C."/>
            <person name="Chang C.H."/>
            <person name="Tsai H.C."/>
            <person name="Liao T.L."/>
            <person name="Liu Y.M."/>
            <person name="Chen H.J."/>
            <person name="Shen A.B."/>
            <person name="Li J.C."/>
            <person name="Su T.L."/>
            <person name="Shao C.P."/>
            <person name="Lee C.T."/>
            <person name="Hor L.I."/>
            <person name="Tsai S.F."/>
        </authorList>
    </citation>
    <scope>NUCLEOTIDE SEQUENCE [LARGE SCALE GENOMIC DNA]</scope>
    <source>
        <strain evidence="1 2">YJ016</strain>
    </source>
</reference>
<dbReference type="HOGENOM" id="CLU_3278667_0_0_6"/>
<gene>
    <name evidence="1" type="ordered locus">VV0047</name>
</gene>
<evidence type="ECO:0000313" key="2">
    <source>
        <dbReference type="Proteomes" id="UP000002675"/>
    </source>
</evidence>
<dbReference type="AlphaFoldDB" id="Q7MQG1"/>
<proteinExistence type="predicted"/>
<protein>
    <submittedName>
        <fullName evidence="1">Uncharacterized protein</fullName>
    </submittedName>
</protein>
<name>Q7MQG1_VIBVY</name>
<dbReference type="Proteomes" id="UP000002675">
    <property type="component" value="Chromosome I"/>
</dbReference>